<gene>
    <name evidence="1" type="ORF">K8W02_03420</name>
</gene>
<protein>
    <recommendedName>
        <fullName evidence="3">Peptidase S24/S26A/S26B/S26C domain-containing protein</fullName>
    </recommendedName>
</protein>
<dbReference type="EMBL" id="DYVX01000028">
    <property type="protein sequence ID" value="HJF91422.1"/>
    <property type="molecule type" value="Genomic_DNA"/>
</dbReference>
<accession>A0A921LDB8</accession>
<reference evidence="1" key="2">
    <citation type="submission" date="2021-09" db="EMBL/GenBank/DDBJ databases">
        <authorList>
            <person name="Gilroy R."/>
        </authorList>
    </citation>
    <scope>NUCLEOTIDE SEQUENCE</scope>
    <source>
        <strain evidence="1">CHK55-1828</strain>
    </source>
</reference>
<evidence type="ECO:0008006" key="3">
    <source>
        <dbReference type="Google" id="ProtNLM"/>
    </source>
</evidence>
<evidence type="ECO:0000313" key="2">
    <source>
        <dbReference type="Proteomes" id="UP000717835"/>
    </source>
</evidence>
<organism evidence="1 2">
    <name type="scientific">Mediterranea massiliensis</name>
    <dbReference type="NCBI Taxonomy" id="1841865"/>
    <lineage>
        <taxon>Bacteria</taxon>
        <taxon>Pseudomonadati</taxon>
        <taxon>Bacteroidota</taxon>
        <taxon>Bacteroidia</taxon>
        <taxon>Bacteroidales</taxon>
        <taxon>Bacteroidaceae</taxon>
        <taxon>Mediterranea</taxon>
    </lineage>
</organism>
<dbReference type="AlphaFoldDB" id="A0A921LDB8"/>
<reference evidence="1" key="1">
    <citation type="journal article" date="2021" name="PeerJ">
        <title>Extensive microbial diversity within the chicken gut microbiome revealed by metagenomics and culture.</title>
        <authorList>
            <person name="Gilroy R."/>
            <person name="Ravi A."/>
            <person name="Getino M."/>
            <person name="Pursley I."/>
            <person name="Horton D.L."/>
            <person name="Alikhan N.F."/>
            <person name="Baker D."/>
            <person name="Gharbi K."/>
            <person name="Hall N."/>
            <person name="Watson M."/>
            <person name="Adriaenssens E.M."/>
            <person name="Foster-Nyarko E."/>
            <person name="Jarju S."/>
            <person name="Secka A."/>
            <person name="Antonio M."/>
            <person name="Oren A."/>
            <person name="Chaudhuri R.R."/>
            <person name="La Ragione R."/>
            <person name="Hildebrand F."/>
            <person name="Pallen M.J."/>
        </authorList>
    </citation>
    <scope>NUCLEOTIDE SEQUENCE</scope>
    <source>
        <strain evidence="1">CHK55-1828</strain>
    </source>
</reference>
<comment type="caution">
    <text evidence="1">The sequence shown here is derived from an EMBL/GenBank/DDBJ whole genome shotgun (WGS) entry which is preliminary data.</text>
</comment>
<sequence length="150" mass="17555">MRKIVVENDFLAEAAEALRQGKAVKVRIDGQSMYPFIVGGKDVVEIVPLGIDEKMPAWCCPFYQWEGRYMVHRYVGSAGDECLMLGDGNLMRLERVKRKDVLGLLRYIYHADGSLQDCTDRKWLRRGALWYRLRPFRRGLLFVLKRFRKP</sequence>
<dbReference type="Proteomes" id="UP000717835">
    <property type="component" value="Unassembled WGS sequence"/>
</dbReference>
<name>A0A921LDB8_9BACT</name>
<evidence type="ECO:0000313" key="1">
    <source>
        <dbReference type="EMBL" id="HJF91422.1"/>
    </source>
</evidence>
<proteinExistence type="predicted"/>
<dbReference type="RefSeq" id="WP_276826502.1">
    <property type="nucleotide sequence ID" value="NZ_CAUDDV010000062.1"/>
</dbReference>